<protein>
    <recommendedName>
        <fullName evidence="1">Siphovirus-type tail component C-terminal domain-containing protein</fullName>
    </recommendedName>
</protein>
<dbReference type="AlphaFoldDB" id="A0A4V1CMK8"/>
<evidence type="ECO:0000259" key="1">
    <source>
        <dbReference type="Pfam" id="PF22768"/>
    </source>
</evidence>
<sequence>MSAVTLGALPLDGVDAEGVEWVVEDIEGWDGSPGSTIQVVQRPRAHGAWAGDAYLPARSVAVGGVLMAPDRGAARRALQRLNEAASLASTTLAVNDAGESLWAGVRRQDVILAKWLGDKAVRYSVQLVATDPRRFGDALVESTALPSTAGGLTVPLTVPFTINAVTVTGQVSLTNPGNIAGTVRLRIDGPVQGPVVTHVNSGRSLVFSSSIVLGAGEWIDVDMERREVLANGQASRNGWVTARGWSAFEPGENTWAFTAAGYDPGSKLTVTATPAWQ</sequence>
<proteinExistence type="predicted"/>
<name>A0A4V1CMK8_9CELL</name>
<evidence type="ECO:0000313" key="3">
    <source>
        <dbReference type="Proteomes" id="UP000296469"/>
    </source>
</evidence>
<dbReference type="EMBL" id="CP039291">
    <property type="protein sequence ID" value="QCB93295.1"/>
    <property type="molecule type" value="Genomic_DNA"/>
</dbReference>
<keyword evidence="3" id="KW-1185">Reference proteome</keyword>
<accession>A0A4V1CMK8</accession>
<dbReference type="OrthoDB" id="3985590at2"/>
<feature type="domain" description="Siphovirus-type tail component C-terminal" evidence="1">
    <location>
        <begin position="182"/>
        <end position="262"/>
    </location>
</feature>
<dbReference type="Pfam" id="PF22768">
    <property type="entry name" value="SPP1_Dit"/>
    <property type="match status" value="1"/>
</dbReference>
<dbReference type="Proteomes" id="UP000296469">
    <property type="component" value="Chromosome"/>
</dbReference>
<evidence type="ECO:0000313" key="2">
    <source>
        <dbReference type="EMBL" id="QCB93295.1"/>
    </source>
</evidence>
<dbReference type="RefSeq" id="WP_135974241.1">
    <property type="nucleotide sequence ID" value="NZ_CP039291.1"/>
</dbReference>
<reference evidence="2 3" key="1">
    <citation type="submission" date="2019-04" db="EMBL/GenBank/DDBJ databases">
        <title>Isolation and identification of Cellulomonas shaoxiangyii sp. Nov. isolated from feces of the Tibetan antelopes (Pantholops hodgsonii) in the Qinghai-Tibet plateau of China.</title>
        <authorList>
            <person name="Tian Z."/>
        </authorList>
    </citation>
    <scope>NUCLEOTIDE SEQUENCE [LARGE SCALE GENOMIC DNA]</scope>
    <source>
        <strain evidence="2 3">Z28</strain>
    </source>
</reference>
<organism evidence="2 3">
    <name type="scientific">Cellulomonas shaoxiangyii</name>
    <dbReference type="NCBI Taxonomy" id="2566013"/>
    <lineage>
        <taxon>Bacteria</taxon>
        <taxon>Bacillati</taxon>
        <taxon>Actinomycetota</taxon>
        <taxon>Actinomycetes</taxon>
        <taxon>Micrococcales</taxon>
        <taxon>Cellulomonadaceae</taxon>
        <taxon>Cellulomonas</taxon>
    </lineage>
</organism>
<dbReference type="KEGG" id="celz:E5225_06770"/>
<dbReference type="InterPro" id="IPR054738">
    <property type="entry name" value="Siphovirus-type_tail_C"/>
</dbReference>
<gene>
    <name evidence="2" type="ORF">E5225_06770</name>
</gene>